<sequence>MLKPHGFTPLALTGGILVSLLSVSLSAHADIATDVATTGWATQNGGTKGGSRAAANNIYTVKNAAELKAALAASAGSNGRIIKVTGVIDVSEGKPYTKTSDMKQRARLDIPGKTTIVGTSSSAEIREGFFYAKENDVIIRNLTIENPWDPEPVWDPEDGSAGNWNSEYDGLTVEGASNVWIDHVTFTDGRRTDDQNGTANGRPKQHHDGALDVKNGANYVTISYSVFRNHEKNNLIGSSDSKTTDDGKLKVTIHNSLFENISSRGPRVRFGQVHLYNNYHTGSTSHKVYPFVYAQGVGKGSKIFSERNVLDISGISGCSKVAADYGGSVYRDSGSLVNGSVISCSWSTSIGWTPPYSYTPLAADKVAADVKAKAGAGKI</sequence>
<reference evidence="5 6" key="1">
    <citation type="submission" date="2018-08" db="EMBL/GenBank/DDBJ databases">
        <title>Recombination of ecologically and evolutionarily significant loci maintains genetic cohesion in the Pseudomonas syringae species complex.</title>
        <authorList>
            <person name="Dillon M."/>
            <person name="Thakur S."/>
            <person name="Almeida R.N.D."/>
            <person name="Weir B.S."/>
            <person name="Guttman D.S."/>
        </authorList>
    </citation>
    <scope>NUCLEOTIDE SEQUENCE [LARGE SCALE GENOMIC DNA]</scope>
    <source>
        <strain evidence="5 6">ICMP 3706</strain>
    </source>
</reference>
<evidence type="ECO:0000256" key="2">
    <source>
        <dbReference type="RuleBase" id="RU361173"/>
    </source>
</evidence>
<evidence type="ECO:0000313" key="5">
    <source>
        <dbReference type="EMBL" id="RMP09929.1"/>
    </source>
</evidence>
<dbReference type="PANTHER" id="PTHR31683">
    <property type="entry name" value="PECTATE LYASE 18-RELATED"/>
    <property type="match status" value="1"/>
</dbReference>
<evidence type="ECO:0000313" key="6">
    <source>
        <dbReference type="Proteomes" id="UP000281604"/>
    </source>
</evidence>
<keyword evidence="3" id="KW-0732">Signal</keyword>
<keyword evidence="2" id="KW-0964">Secreted</keyword>
<proteinExistence type="inferred from homology"/>
<keyword evidence="1 2" id="KW-0456">Lyase</keyword>
<keyword evidence="2" id="KW-0119">Carbohydrate metabolism</keyword>
<comment type="caution">
    <text evidence="5">The sequence shown here is derived from an EMBL/GenBank/DDBJ whole genome shotgun (WGS) entry which is preliminary data.</text>
</comment>
<keyword evidence="2" id="KW-0624">Polysaccharide degradation</keyword>
<evidence type="ECO:0000256" key="3">
    <source>
        <dbReference type="SAM" id="SignalP"/>
    </source>
</evidence>
<dbReference type="RefSeq" id="WP_058402223.1">
    <property type="nucleotide sequence ID" value="NZ_RBQE01000185.1"/>
</dbReference>
<comment type="subcellular location">
    <subcellularLocation>
        <location evidence="2">Secreted</location>
    </subcellularLocation>
</comment>
<name>A0A3M4AST2_9PSED</name>
<gene>
    <name evidence="5" type="ORF">ALQ30_00645</name>
</gene>
<dbReference type="GeneID" id="69859949"/>
<dbReference type="InterPro" id="IPR045032">
    <property type="entry name" value="PEL"/>
</dbReference>
<dbReference type="SMART" id="SM00656">
    <property type="entry name" value="Amb_all"/>
    <property type="match status" value="1"/>
</dbReference>
<accession>A0A3M4AST2</accession>
<dbReference type="PANTHER" id="PTHR31683:SF18">
    <property type="entry name" value="PECTATE LYASE 21-RELATED"/>
    <property type="match status" value="1"/>
</dbReference>
<evidence type="ECO:0000259" key="4">
    <source>
        <dbReference type="SMART" id="SM00656"/>
    </source>
</evidence>
<dbReference type="Gene3D" id="2.160.20.10">
    <property type="entry name" value="Single-stranded right-handed beta-helix, Pectin lyase-like"/>
    <property type="match status" value="1"/>
</dbReference>
<feature type="chain" id="PRO_5018173746" evidence="3">
    <location>
        <begin position="30"/>
        <end position="379"/>
    </location>
</feature>
<feature type="domain" description="Pectate lyase" evidence="4">
    <location>
        <begin position="54"/>
        <end position="316"/>
    </location>
</feature>
<dbReference type="AlphaFoldDB" id="A0A3M4AST2"/>
<dbReference type="GO" id="GO:0000272">
    <property type="term" value="P:polysaccharide catabolic process"/>
    <property type="evidence" value="ECO:0007669"/>
    <property type="project" value="UniProtKB-KW"/>
</dbReference>
<protein>
    <submittedName>
        <fullName evidence="5">Putative secreted pectate lyase</fullName>
    </submittedName>
</protein>
<dbReference type="InterPro" id="IPR012334">
    <property type="entry name" value="Pectin_lyas_fold"/>
</dbReference>
<dbReference type="Proteomes" id="UP000281604">
    <property type="component" value="Unassembled WGS sequence"/>
</dbReference>
<dbReference type="Pfam" id="PF00544">
    <property type="entry name" value="Pectate_lyase_4"/>
    <property type="match status" value="1"/>
</dbReference>
<dbReference type="SUPFAM" id="SSF51126">
    <property type="entry name" value="Pectin lyase-like"/>
    <property type="match status" value="1"/>
</dbReference>
<feature type="signal peptide" evidence="3">
    <location>
        <begin position="1"/>
        <end position="29"/>
    </location>
</feature>
<dbReference type="GO" id="GO:0005576">
    <property type="term" value="C:extracellular region"/>
    <property type="evidence" value="ECO:0007669"/>
    <property type="project" value="UniProtKB-SubCell"/>
</dbReference>
<evidence type="ECO:0000256" key="1">
    <source>
        <dbReference type="ARBA" id="ARBA00023239"/>
    </source>
</evidence>
<dbReference type="InterPro" id="IPR002022">
    <property type="entry name" value="Pec_lyase"/>
</dbReference>
<comment type="similarity">
    <text evidence="2">Belongs to the polysaccharide lyase 1 family.</text>
</comment>
<dbReference type="InterPro" id="IPR011050">
    <property type="entry name" value="Pectin_lyase_fold/virulence"/>
</dbReference>
<dbReference type="EMBL" id="RBQE01000185">
    <property type="protein sequence ID" value="RMP09929.1"/>
    <property type="molecule type" value="Genomic_DNA"/>
</dbReference>
<organism evidence="5 6">
    <name type="scientific">Pseudomonas syringae pv. persicae</name>
    <dbReference type="NCBI Taxonomy" id="237306"/>
    <lineage>
        <taxon>Bacteria</taxon>
        <taxon>Pseudomonadati</taxon>
        <taxon>Pseudomonadota</taxon>
        <taxon>Gammaproteobacteria</taxon>
        <taxon>Pseudomonadales</taxon>
        <taxon>Pseudomonadaceae</taxon>
        <taxon>Pseudomonas</taxon>
    </lineage>
</organism>
<dbReference type="GO" id="GO:0030570">
    <property type="term" value="F:pectate lyase activity"/>
    <property type="evidence" value="ECO:0007669"/>
    <property type="project" value="InterPro"/>
</dbReference>